<feature type="transmembrane region" description="Helical" evidence="5">
    <location>
        <begin position="257"/>
        <end position="278"/>
    </location>
</feature>
<dbReference type="GO" id="GO:0016020">
    <property type="term" value="C:membrane"/>
    <property type="evidence" value="ECO:0007669"/>
    <property type="project" value="UniProtKB-SubCell"/>
</dbReference>
<dbReference type="PANTHER" id="PTHR24064">
    <property type="entry name" value="SOLUTE CARRIER FAMILY 22 MEMBER"/>
    <property type="match status" value="1"/>
</dbReference>
<accession>A0A0C2D5X3</accession>
<feature type="transmembrane region" description="Helical" evidence="5">
    <location>
        <begin position="167"/>
        <end position="188"/>
    </location>
</feature>
<evidence type="ECO:0000256" key="1">
    <source>
        <dbReference type="ARBA" id="ARBA00004141"/>
    </source>
</evidence>
<comment type="subcellular location">
    <subcellularLocation>
        <location evidence="1">Membrane</location>
        <topology evidence="1">Multi-pass membrane protein</topology>
    </subcellularLocation>
</comment>
<feature type="transmembrane region" description="Helical" evidence="5">
    <location>
        <begin position="38"/>
        <end position="55"/>
    </location>
</feature>
<evidence type="ECO:0008006" key="8">
    <source>
        <dbReference type="Google" id="ProtNLM"/>
    </source>
</evidence>
<dbReference type="Proteomes" id="UP000054047">
    <property type="component" value="Unassembled WGS sequence"/>
</dbReference>
<evidence type="ECO:0000256" key="5">
    <source>
        <dbReference type="SAM" id="Phobius"/>
    </source>
</evidence>
<evidence type="ECO:0000256" key="3">
    <source>
        <dbReference type="ARBA" id="ARBA00022989"/>
    </source>
</evidence>
<evidence type="ECO:0000313" key="7">
    <source>
        <dbReference type="Proteomes" id="UP000054047"/>
    </source>
</evidence>
<feature type="transmembrane region" description="Helical" evidence="5">
    <location>
        <begin position="135"/>
        <end position="155"/>
    </location>
</feature>
<protein>
    <recommendedName>
        <fullName evidence="8">Major facilitator superfamily (MFS) profile domain-containing protein</fullName>
    </recommendedName>
</protein>
<feature type="transmembrane region" description="Helical" evidence="5">
    <location>
        <begin position="106"/>
        <end position="123"/>
    </location>
</feature>
<keyword evidence="2 5" id="KW-0812">Transmembrane</keyword>
<reference evidence="6 7" key="1">
    <citation type="submission" date="2013-12" db="EMBL/GenBank/DDBJ databases">
        <title>Draft genome of the parsitic nematode Ancylostoma duodenale.</title>
        <authorList>
            <person name="Mitreva M."/>
        </authorList>
    </citation>
    <scope>NUCLEOTIDE SEQUENCE [LARGE SCALE GENOMIC DNA]</scope>
    <source>
        <strain evidence="6 7">Zhejiang</strain>
    </source>
</reference>
<keyword evidence="7" id="KW-1185">Reference proteome</keyword>
<name>A0A0C2D5X3_9BILA</name>
<gene>
    <name evidence="6" type="ORF">ANCDUO_12298</name>
</gene>
<dbReference type="Gene3D" id="1.20.1250.20">
    <property type="entry name" value="MFS general substrate transporter like domains"/>
    <property type="match status" value="2"/>
</dbReference>
<sequence>MLFGPVSCRAQHKPYFYSAAMEYEQYCDEFYRAFSSTTVQYLGVLLGNFFVGFLADKYGRRTILLLALMIGIPDLALSEEQAKEEAPHPQMSVLHVIKDAELRTSFLVLCVMWFFGGLSMYMIDLNGEDMTSNFWLGQYMSAALASIIRVVVGFADAYIPWLGRRKVYIIAMGTCILASVGLTVQLLGGGKGSTLYFITYLIAYNSISVSWEPNFLGAAELMPTDVRGQTTAMLNIISRMANVLASQMIYFKTIYEPAIMIVLMISNITSFIVTVTWLKVVSLYSFDVYPISDLSTSRKQRTST</sequence>
<organism evidence="6 7">
    <name type="scientific">Ancylostoma duodenale</name>
    <dbReference type="NCBI Taxonomy" id="51022"/>
    <lineage>
        <taxon>Eukaryota</taxon>
        <taxon>Metazoa</taxon>
        <taxon>Ecdysozoa</taxon>
        <taxon>Nematoda</taxon>
        <taxon>Chromadorea</taxon>
        <taxon>Rhabditida</taxon>
        <taxon>Rhabditina</taxon>
        <taxon>Rhabditomorpha</taxon>
        <taxon>Strongyloidea</taxon>
        <taxon>Ancylostomatidae</taxon>
        <taxon>Ancylostomatinae</taxon>
        <taxon>Ancylostoma</taxon>
    </lineage>
</organism>
<evidence type="ECO:0000313" key="6">
    <source>
        <dbReference type="EMBL" id="KIH57512.1"/>
    </source>
</evidence>
<dbReference type="OrthoDB" id="5804960at2759"/>
<dbReference type="InterPro" id="IPR036259">
    <property type="entry name" value="MFS_trans_sf"/>
</dbReference>
<dbReference type="SUPFAM" id="SSF103473">
    <property type="entry name" value="MFS general substrate transporter"/>
    <property type="match status" value="2"/>
</dbReference>
<dbReference type="AlphaFoldDB" id="A0A0C2D5X3"/>
<evidence type="ECO:0000256" key="4">
    <source>
        <dbReference type="ARBA" id="ARBA00023136"/>
    </source>
</evidence>
<keyword evidence="4 5" id="KW-0472">Membrane</keyword>
<evidence type="ECO:0000256" key="2">
    <source>
        <dbReference type="ARBA" id="ARBA00022692"/>
    </source>
</evidence>
<proteinExistence type="predicted"/>
<keyword evidence="3 5" id="KW-1133">Transmembrane helix</keyword>
<dbReference type="EMBL" id="KN734298">
    <property type="protein sequence ID" value="KIH57512.1"/>
    <property type="molecule type" value="Genomic_DNA"/>
</dbReference>